<name>A0A2W2AN18_9BACT</name>
<feature type="transmembrane region" description="Helical" evidence="1">
    <location>
        <begin position="93"/>
        <end position="112"/>
    </location>
</feature>
<evidence type="ECO:0000256" key="1">
    <source>
        <dbReference type="SAM" id="Phobius"/>
    </source>
</evidence>
<evidence type="ECO:0000313" key="3">
    <source>
        <dbReference type="Proteomes" id="UP000248745"/>
    </source>
</evidence>
<keyword evidence="1" id="KW-0472">Membrane</keyword>
<dbReference type="Proteomes" id="UP000248745">
    <property type="component" value="Unassembled WGS sequence"/>
</dbReference>
<gene>
    <name evidence="2" type="ORF">DN068_01775</name>
</gene>
<keyword evidence="1" id="KW-0812">Transmembrane</keyword>
<dbReference type="EMBL" id="QKTW01000002">
    <property type="protein sequence ID" value="PZF74952.1"/>
    <property type="molecule type" value="Genomic_DNA"/>
</dbReference>
<keyword evidence="1" id="KW-1133">Transmembrane helix</keyword>
<keyword evidence="3" id="KW-1185">Reference proteome</keyword>
<protein>
    <recommendedName>
        <fullName evidence="4">Anti-sigma factor</fullName>
    </recommendedName>
</protein>
<proteinExistence type="predicted"/>
<evidence type="ECO:0000313" key="2">
    <source>
        <dbReference type="EMBL" id="PZF74952.1"/>
    </source>
</evidence>
<organism evidence="2 3">
    <name type="scientific">Taibaiella soli</name>
    <dbReference type="NCBI Taxonomy" id="1649169"/>
    <lineage>
        <taxon>Bacteria</taxon>
        <taxon>Pseudomonadati</taxon>
        <taxon>Bacteroidota</taxon>
        <taxon>Chitinophagia</taxon>
        <taxon>Chitinophagales</taxon>
        <taxon>Chitinophagaceae</taxon>
        <taxon>Taibaiella</taxon>
    </lineage>
</organism>
<dbReference type="OrthoDB" id="677647at2"/>
<comment type="caution">
    <text evidence="2">The sequence shown here is derived from an EMBL/GenBank/DDBJ whole genome shotgun (WGS) entry which is preliminary data.</text>
</comment>
<reference evidence="2 3" key="1">
    <citation type="submission" date="2018-06" db="EMBL/GenBank/DDBJ databases">
        <title>Mucibacter soli gen. nov., sp. nov., a new member of the family Chitinophagaceae producing mucin.</title>
        <authorList>
            <person name="Kim M.-K."/>
            <person name="Park S."/>
            <person name="Kim T.-S."/>
            <person name="Joung Y."/>
            <person name="Han J.-H."/>
            <person name="Kim S.B."/>
        </authorList>
    </citation>
    <scope>NUCLEOTIDE SEQUENCE [LARGE SCALE GENOMIC DNA]</scope>
    <source>
        <strain evidence="2 3">R1-15</strain>
    </source>
</reference>
<dbReference type="RefSeq" id="WP_110997158.1">
    <property type="nucleotide sequence ID" value="NZ_QKTW01000002.1"/>
</dbReference>
<dbReference type="AlphaFoldDB" id="A0A2W2AN18"/>
<accession>A0A2W2AN18</accession>
<evidence type="ECO:0008006" key="4">
    <source>
        <dbReference type="Google" id="ProtNLM"/>
    </source>
</evidence>
<sequence length="120" mass="14036">MSGLQDIWQNNDPHGLSQEKLMAYLEGKLSDEERHEVEAWLANEGMEADALEGLMDIPAEETQESVNRLNFQLRQQLIQKRERRKRYIRETPWSWVAIGVILILAALAFWIIHLSLKHKT</sequence>